<accession>A0A284S7A9</accession>
<name>A0A284S7A9_ARMOS</name>
<evidence type="ECO:0000313" key="2">
    <source>
        <dbReference type="Proteomes" id="UP000219338"/>
    </source>
</evidence>
<keyword evidence="2" id="KW-1185">Reference proteome</keyword>
<evidence type="ECO:0000313" key="1">
    <source>
        <dbReference type="EMBL" id="SJL16856.1"/>
    </source>
</evidence>
<dbReference type="AlphaFoldDB" id="A0A284S7A9"/>
<organism evidence="1 2">
    <name type="scientific">Armillaria ostoyae</name>
    <name type="common">Armillaria root rot fungus</name>
    <dbReference type="NCBI Taxonomy" id="47428"/>
    <lineage>
        <taxon>Eukaryota</taxon>
        <taxon>Fungi</taxon>
        <taxon>Dikarya</taxon>
        <taxon>Basidiomycota</taxon>
        <taxon>Agaricomycotina</taxon>
        <taxon>Agaricomycetes</taxon>
        <taxon>Agaricomycetidae</taxon>
        <taxon>Agaricales</taxon>
        <taxon>Marasmiineae</taxon>
        <taxon>Physalacriaceae</taxon>
        <taxon>Armillaria</taxon>
    </lineage>
</organism>
<dbReference type="EMBL" id="FUEG01000038">
    <property type="protein sequence ID" value="SJL16856.1"/>
    <property type="molecule type" value="Genomic_DNA"/>
</dbReference>
<dbReference type="Proteomes" id="UP000219338">
    <property type="component" value="Unassembled WGS sequence"/>
</dbReference>
<protein>
    <submittedName>
        <fullName evidence="1">Uncharacterized protein</fullName>
    </submittedName>
</protein>
<proteinExistence type="predicted"/>
<reference evidence="2" key="1">
    <citation type="journal article" date="2017" name="Nat. Ecol. Evol.">
        <title>Genome expansion and lineage-specific genetic innovations in the forest pathogenic fungi Armillaria.</title>
        <authorList>
            <person name="Sipos G."/>
            <person name="Prasanna A.N."/>
            <person name="Walter M.C."/>
            <person name="O'Connor E."/>
            <person name="Balint B."/>
            <person name="Krizsan K."/>
            <person name="Kiss B."/>
            <person name="Hess J."/>
            <person name="Varga T."/>
            <person name="Slot J."/>
            <person name="Riley R."/>
            <person name="Boka B."/>
            <person name="Rigling D."/>
            <person name="Barry K."/>
            <person name="Lee J."/>
            <person name="Mihaltcheva S."/>
            <person name="LaButti K."/>
            <person name="Lipzen A."/>
            <person name="Waldron R."/>
            <person name="Moloney N.M."/>
            <person name="Sperisen C."/>
            <person name="Kredics L."/>
            <person name="Vagvoelgyi C."/>
            <person name="Patrignani A."/>
            <person name="Fitzpatrick D."/>
            <person name="Nagy I."/>
            <person name="Doyle S."/>
            <person name="Anderson J.B."/>
            <person name="Grigoriev I.V."/>
            <person name="Gueldener U."/>
            <person name="Muensterkoetter M."/>
            <person name="Nagy L.G."/>
        </authorList>
    </citation>
    <scope>NUCLEOTIDE SEQUENCE [LARGE SCALE GENOMIC DNA]</scope>
    <source>
        <strain evidence="2">C18/9</strain>
    </source>
</reference>
<sequence>MIPNCHHLNGLAPQLSDIPFDVLIVFPREAVIPERSAERDIGYIPRLMILSSPTATAFPRKCVEAGELLLSSDSATLALQSVSRCHLQLSTKAAKVATRILFTYSSCKICQPVDLFIRISMTIARSLTNQSACEANFPILRLMRRKGLGNGNSDKANSVLHASLLYSYILELKKCCRIRSHTPSSLNVTLSQGI</sequence>
<gene>
    <name evidence="1" type="ORF">ARMOST_20386</name>
</gene>